<dbReference type="InterPro" id="IPR001958">
    <property type="entry name" value="Tet-R_TetA/multi-R_MdtG-like"/>
</dbReference>
<feature type="transmembrane region" description="Helical" evidence="8">
    <location>
        <begin position="349"/>
        <end position="373"/>
    </location>
</feature>
<dbReference type="InterPro" id="IPR036259">
    <property type="entry name" value="MFS_trans_sf"/>
</dbReference>
<dbReference type="CDD" id="cd17388">
    <property type="entry name" value="MFS_TetA"/>
    <property type="match status" value="1"/>
</dbReference>
<accession>A0A562SHH4</accession>
<evidence type="ECO:0000256" key="1">
    <source>
        <dbReference type="ARBA" id="ARBA00003279"/>
    </source>
</evidence>
<feature type="transmembrane region" description="Helical" evidence="8">
    <location>
        <begin position="110"/>
        <end position="131"/>
    </location>
</feature>
<comment type="similarity">
    <text evidence="3">Belongs to the major facilitator superfamily. TCR/Tet family.</text>
</comment>
<dbReference type="Gene3D" id="1.20.1250.20">
    <property type="entry name" value="MFS general substrate transporter like domains"/>
    <property type="match status" value="1"/>
</dbReference>
<dbReference type="RefSeq" id="WP_208995330.1">
    <property type="nucleotide sequence ID" value="NZ_SMLY01000056.1"/>
</dbReference>
<dbReference type="PANTHER" id="PTHR23504">
    <property type="entry name" value="MAJOR FACILITATOR SUPERFAMILY DOMAIN-CONTAINING PROTEIN 10"/>
    <property type="match status" value="1"/>
</dbReference>
<dbReference type="AlphaFoldDB" id="A0A562SHH4"/>
<comment type="subcellular location">
    <subcellularLocation>
        <location evidence="2">Membrane</location>
        <topology evidence="2">Multi-pass membrane protein</topology>
    </subcellularLocation>
</comment>
<evidence type="ECO:0000256" key="7">
    <source>
        <dbReference type="ARBA" id="ARBA00023136"/>
    </source>
</evidence>
<dbReference type="Proteomes" id="UP000320593">
    <property type="component" value="Unassembled WGS sequence"/>
</dbReference>
<evidence type="ECO:0000256" key="4">
    <source>
        <dbReference type="ARBA" id="ARBA00022448"/>
    </source>
</evidence>
<keyword evidence="6 8" id="KW-1133">Transmembrane helix</keyword>
<sequence>MISSTTDASNPKKALVFIFATVALNTMGIGLILPVLPDLLTELTNAPLSEAAKWGGLISLVYAGMQFLVGPILGNLSDRFGRRPVLLISQITMALDYIIMALASSLAMLFVGRILSGIAGATIATASAYIADVSAKKDRTKNFGLIGAGFGIGFIFGPAIGGLLGEFGPRAPFYAAACLSFANFLLGYLVLPESLSAEKRRAFDCRRANPLGALLQIGKFPGVRLLLLSLFLFEVAEAVYPAIWAYYTQVSFAWGPGENGASLAAVGLGFAFVQGYLIRVVEPQFGPAWTFFMAQSANLFSFIGLALIDAGWMVYVFIPFAAFGSMTKAALTGLMANQIPDNAQGELQGLIYSVVGVSMMISPVLMTQTFAVFSAGDAPVYLPGAPFLVAGSLIALSTMVCLVALQGQARPASAKPHRQ</sequence>
<gene>
    <name evidence="10" type="ORF">JM93_03939</name>
</gene>
<keyword evidence="5 8" id="KW-0812">Transmembrane</keyword>
<reference evidence="10 11" key="1">
    <citation type="submission" date="2019-07" db="EMBL/GenBank/DDBJ databases">
        <title>Genomic Encyclopedia of Archaeal and Bacterial Type Strains, Phase II (KMG-II): from individual species to whole genera.</title>
        <authorList>
            <person name="Goeker M."/>
        </authorList>
    </citation>
    <scope>NUCLEOTIDE SEQUENCE [LARGE SCALE GENOMIC DNA]</scope>
    <source>
        <strain evidence="10 11">ATCC BAA-252</strain>
    </source>
</reference>
<evidence type="ECO:0000256" key="3">
    <source>
        <dbReference type="ARBA" id="ARBA00007520"/>
    </source>
</evidence>
<dbReference type="SUPFAM" id="SSF103473">
    <property type="entry name" value="MFS general substrate transporter"/>
    <property type="match status" value="1"/>
</dbReference>
<evidence type="ECO:0000313" key="10">
    <source>
        <dbReference type="EMBL" id="TWI80725.1"/>
    </source>
</evidence>
<keyword evidence="11" id="KW-1185">Reference proteome</keyword>
<dbReference type="PROSITE" id="PS50850">
    <property type="entry name" value="MFS"/>
    <property type="match status" value="1"/>
</dbReference>
<evidence type="ECO:0000259" key="9">
    <source>
        <dbReference type="PROSITE" id="PS50850"/>
    </source>
</evidence>
<keyword evidence="7 8" id="KW-0472">Membrane</keyword>
<evidence type="ECO:0000313" key="11">
    <source>
        <dbReference type="Proteomes" id="UP000320593"/>
    </source>
</evidence>
<name>A0A562SHH4_9HYPH</name>
<feature type="transmembrane region" description="Helical" evidence="8">
    <location>
        <begin position="385"/>
        <end position="405"/>
    </location>
</feature>
<dbReference type="PRINTS" id="PR01035">
    <property type="entry name" value="TCRTETA"/>
</dbReference>
<dbReference type="InterPro" id="IPR020846">
    <property type="entry name" value="MFS_dom"/>
</dbReference>
<feature type="transmembrane region" description="Helical" evidence="8">
    <location>
        <begin position="171"/>
        <end position="191"/>
    </location>
</feature>
<comment type="function">
    <text evidence="1">Resistance to tetracycline by an active tetracycline efflux. This is an energy-dependent process that decreases the accumulation of the antibiotic in whole cells. This protein functions as a metal-tetracycline/H(+) antiporter.</text>
</comment>
<evidence type="ECO:0000256" key="8">
    <source>
        <dbReference type="SAM" id="Phobius"/>
    </source>
</evidence>
<feature type="domain" description="Major facilitator superfamily (MFS) profile" evidence="9">
    <location>
        <begin position="14"/>
        <end position="409"/>
    </location>
</feature>
<dbReference type="EMBL" id="VLLF01000011">
    <property type="protein sequence ID" value="TWI80725.1"/>
    <property type="molecule type" value="Genomic_DNA"/>
</dbReference>
<feature type="transmembrane region" description="Helical" evidence="8">
    <location>
        <begin position="314"/>
        <end position="337"/>
    </location>
</feature>
<organism evidence="10 11">
    <name type="scientific">Roseibium hamelinense</name>
    <dbReference type="NCBI Taxonomy" id="150831"/>
    <lineage>
        <taxon>Bacteria</taxon>
        <taxon>Pseudomonadati</taxon>
        <taxon>Pseudomonadota</taxon>
        <taxon>Alphaproteobacteria</taxon>
        <taxon>Hyphomicrobiales</taxon>
        <taxon>Stappiaceae</taxon>
        <taxon>Roseibium</taxon>
    </lineage>
</organism>
<proteinExistence type="inferred from homology"/>
<comment type="caution">
    <text evidence="10">The sequence shown here is derived from an EMBL/GenBank/DDBJ whole genome shotgun (WGS) entry which is preliminary data.</text>
</comment>
<dbReference type="InterPro" id="IPR005829">
    <property type="entry name" value="Sugar_transporter_CS"/>
</dbReference>
<feature type="transmembrane region" description="Helical" evidence="8">
    <location>
        <begin position="54"/>
        <end position="73"/>
    </location>
</feature>
<dbReference type="Pfam" id="PF07690">
    <property type="entry name" value="MFS_1"/>
    <property type="match status" value="1"/>
</dbReference>
<feature type="transmembrane region" description="Helical" evidence="8">
    <location>
        <begin position="225"/>
        <end position="247"/>
    </location>
</feature>
<dbReference type="PANTHER" id="PTHR23504:SF15">
    <property type="entry name" value="MAJOR FACILITATOR SUPERFAMILY (MFS) PROFILE DOMAIN-CONTAINING PROTEIN"/>
    <property type="match status" value="1"/>
</dbReference>
<evidence type="ECO:0000256" key="2">
    <source>
        <dbReference type="ARBA" id="ARBA00004141"/>
    </source>
</evidence>
<feature type="transmembrane region" description="Helical" evidence="8">
    <location>
        <begin position="14"/>
        <end position="34"/>
    </location>
</feature>
<feature type="transmembrane region" description="Helical" evidence="8">
    <location>
        <begin position="259"/>
        <end position="277"/>
    </location>
</feature>
<evidence type="ECO:0000256" key="6">
    <source>
        <dbReference type="ARBA" id="ARBA00022989"/>
    </source>
</evidence>
<protein>
    <submittedName>
        <fullName evidence="10">DHA1 family tetracycline resistance protein-like MFS transporter</fullName>
    </submittedName>
</protein>
<evidence type="ECO:0000256" key="5">
    <source>
        <dbReference type="ARBA" id="ARBA00022692"/>
    </source>
</evidence>
<dbReference type="GO" id="GO:0022857">
    <property type="term" value="F:transmembrane transporter activity"/>
    <property type="evidence" value="ECO:0007669"/>
    <property type="project" value="InterPro"/>
</dbReference>
<feature type="transmembrane region" description="Helical" evidence="8">
    <location>
        <begin position="85"/>
        <end position="104"/>
    </location>
</feature>
<feature type="transmembrane region" description="Helical" evidence="8">
    <location>
        <begin position="289"/>
        <end position="308"/>
    </location>
</feature>
<dbReference type="PROSITE" id="PS00216">
    <property type="entry name" value="SUGAR_TRANSPORT_1"/>
    <property type="match status" value="1"/>
</dbReference>
<dbReference type="GO" id="GO:0016020">
    <property type="term" value="C:membrane"/>
    <property type="evidence" value="ECO:0007669"/>
    <property type="project" value="UniProtKB-SubCell"/>
</dbReference>
<keyword evidence="4" id="KW-0813">Transport</keyword>
<dbReference type="InterPro" id="IPR011701">
    <property type="entry name" value="MFS"/>
</dbReference>
<feature type="transmembrane region" description="Helical" evidence="8">
    <location>
        <begin position="143"/>
        <end position="165"/>
    </location>
</feature>